<proteinExistence type="inferred from homology"/>
<keyword evidence="11 16" id="KW-0472">Membrane</keyword>
<evidence type="ECO:0000313" key="17">
    <source>
        <dbReference type="EMBL" id="SHH24866.1"/>
    </source>
</evidence>
<comment type="similarity">
    <text evidence="3 15">Belongs to the CDP-alcohol phosphatidyltransferase class-I family.</text>
</comment>
<keyword evidence="13" id="KW-1208">Phospholipid metabolism</keyword>
<dbReference type="InterPro" id="IPR004533">
    <property type="entry name" value="CDP-diaglyc--ser_O-PTrfase"/>
</dbReference>
<dbReference type="EMBL" id="FQWY01000048">
    <property type="protein sequence ID" value="SHH24866.1"/>
    <property type="molecule type" value="Genomic_DNA"/>
</dbReference>
<dbReference type="AlphaFoldDB" id="A0A1M5RFI1"/>
<feature type="transmembrane region" description="Helical" evidence="16">
    <location>
        <begin position="149"/>
        <end position="167"/>
    </location>
</feature>
<evidence type="ECO:0000256" key="13">
    <source>
        <dbReference type="ARBA" id="ARBA00023264"/>
    </source>
</evidence>
<dbReference type="PROSITE" id="PS00379">
    <property type="entry name" value="CDP_ALCOHOL_P_TRANSF"/>
    <property type="match status" value="1"/>
</dbReference>
<evidence type="ECO:0000256" key="2">
    <source>
        <dbReference type="ARBA" id="ARBA00004127"/>
    </source>
</evidence>
<evidence type="ECO:0000256" key="9">
    <source>
        <dbReference type="ARBA" id="ARBA00022989"/>
    </source>
</evidence>
<keyword evidence="9 16" id="KW-1133">Transmembrane helix</keyword>
<dbReference type="InterPro" id="IPR048254">
    <property type="entry name" value="CDP_ALCOHOL_P_TRANSF_CS"/>
</dbReference>
<protein>
    <recommendedName>
        <fullName evidence="5">CDP-diacylglycerol--serine O-phosphatidyltransferase</fullName>
        <ecNumber evidence="4">2.7.8.8</ecNumber>
    </recommendedName>
    <alternativeName>
        <fullName evidence="14">Phosphatidylserine synthase</fullName>
    </alternativeName>
</protein>
<evidence type="ECO:0000256" key="12">
    <source>
        <dbReference type="ARBA" id="ARBA00023209"/>
    </source>
</evidence>
<feature type="transmembrane region" description="Helical" evidence="16">
    <location>
        <begin position="121"/>
        <end position="143"/>
    </location>
</feature>
<dbReference type="InterPro" id="IPR050324">
    <property type="entry name" value="CDP-alcohol_PTase-I"/>
</dbReference>
<keyword evidence="12" id="KW-0594">Phospholipid biosynthesis</keyword>
<comment type="subcellular location">
    <subcellularLocation>
        <location evidence="2">Endomembrane system</location>
        <topology evidence="2">Multi-pass membrane protein</topology>
    </subcellularLocation>
</comment>
<dbReference type="EC" id="2.7.8.8" evidence="4"/>
<evidence type="ECO:0000256" key="3">
    <source>
        <dbReference type="ARBA" id="ARBA00010441"/>
    </source>
</evidence>
<dbReference type="Proteomes" id="UP000242329">
    <property type="component" value="Unassembled WGS sequence"/>
</dbReference>
<evidence type="ECO:0000256" key="6">
    <source>
        <dbReference type="ARBA" id="ARBA00022516"/>
    </source>
</evidence>
<evidence type="ECO:0000256" key="16">
    <source>
        <dbReference type="SAM" id="Phobius"/>
    </source>
</evidence>
<dbReference type="NCBIfam" id="TIGR00473">
    <property type="entry name" value="pssA"/>
    <property type="match status" value="1"/>
</dbReference>
<sequence length="172" mass="18536">MPSFVINSCAHFLTLLNAVFGVLSIIYAINGQYTSAAVMILIAAFLDGIDGKVARKLNIVSELGKELDSLCDLVSFGVAPAVLIYSSILAADNKGILSMVITILFVICGAYRLARFNVLNISGYFVGIPITLAGFLAALFVLIDQEFSYALTAVFMIVLSLLMISTIKVKKW</sequence>
<keyword evidence="8 16" id="KW-0812">Transmembrane</keyword>
<keyword evidence="18" id="KW-1185">Reference proteome</keyword>
<dbReference type="InterPro" id="IPR000462">
    <property type="entry name" value="CDP-OH_P_trans"/>
</dbReference>
<evidence type="ECO:0000313" key="18">
    <source>
        <dbReference type="Proteomes" id="UP000242329"/>
    </source>
</evidence>
<dbReference type="InterPro" id="IPR043130">
    <property type="entry name" value="CDP-OH_PTrfase_TM_dom"/>
</dbReference>
<gene>
    <name evidence="17" type="ORF">SAMN02745221_02016</name>
</gene>
<feature type="transmembrane region" description="Helical" evidence="16">
    <location>
        <begin position="96"/>
        <end position="114"/>
    </location>
</feature>
<evidence type="ECO:0000256" key="1">
    <source>
        <dbReference type="ARBA" id="ARBA00000287"/>
    </source>
</evidence>
<dbReference type="PANTHER" id="PTHR14269:SF61">
    <property type="entry name" value="CDP-DIACYLGLYCEROL--SERINE O-PHOSPHATIDYLTRANSFERASE"/>
    <property type="match status" value="1"/>
</dbReference>
<dbReference type="OrthoDB" id="9777147at2"/>
<evidence type="ECO:0000256" key="8">
    <source>
        <dbReference type="ARBA" id="ARBA00022692"/>
    </source>
</evidence>
<dbReference type="RefSeq" id="WP_073093364.1">
    <property type="nucleotide sequence ID" value="NZ_FQWY01000048.1"/>
</dbReference>
<keyword evidence="7 15" id="KW-0808">Transferase</keyword>
<dbReference type="PANTHER" id="PTHR14269">
    <property type="entry name" value="CDP-DIACYLGLYCEROL--GLYCEROL-3-PHOSPHATE 3-PHOSPHATIDYLTRANSFERASE-RELATED"/>
    <property type="match status" value="1"/>
</dbReference>
<dbReference type="GO" id="GO:0008654">
    <property type="term" value="P:phospholipid biosynthetic process"/>
    <property type="evidence" value="ECO:0007669"/>
    <property type="project" value="UniProtKB-KW"/>
</dbReference>
<evidence type="ECO:0000256" key="10">
    <source>
        <dbReference type="ARBA" id="ARBA00023098"/>
    </source>
</evidence>
<accession>A0A1M5RFI1</accession>
<dbReference type="Pfam" id="PF01066">
    <property type="entry name" value="CDP-OH_P_transf"/>
    <property type="match status" value="1"/>
</dbReference>
<dbReference type="GO" id="GO:0016020">
    <property type="term" value="C:membrane"/>
    <property type="evidence" value="ECO:0007669"/>
    <property type="project" value="InterPro"/>
</dbReference>
<dbReference type="GO" id="GO:0003882">
    <property type="term" value="F:CDP-diacylglycerol-serine O-phosphatidyltransferase activity"/>
    <property type="evidence" value="ECO:0007669"/>
    <property type="project" value="UniProtKB-EC"/>
</dbReference>
<reference evidence="18" key="1">
    <citation type="submission" date="2016-11" db="EMBL/GenBank/DDBJ databases">
        <authorList>
            <person name="Varghese N."/>
            <person name="Submissions S."/>
        </authorList>
    </citation>
    <scope>NUCLEOTIDE SEQUENCE [LARGE SCALE GENOMIC DNA]</scope>
    <source>
        <strain evidence="18">DSM 11003</strain>
    </source>
</reference>
<dbReference type="STRING" id="1123382.SAMN02745221_02016"/>
<evidence type="ECO:0000256" key="15">
    <source>
        <dbReference type="RuleBase" id="RU003750"/>
    </source>
</evidence>
<keyword evidence="10" id="KW-0443">Lipid metabolism</keyword>
<dbReference type="Gene3D" id="1.20.120.1760">
    <property type="match status" value="1"/>
</dbReference>
<evidence type="ECO:0000256" key="4">
    <source>
        <dbReference type="ARBA" id="ARBA00013174"/>
    </source>
</evidence>
<dbReference type="GO" id="GO:0012505">
    <property type="term" value="C:endomembrane system"/>
    <property type="evidence" value="ECO:0007669"/>
    <property type="project" value="UniProtKB-SubCell"/>
</dbReference>
<evidence type="ECO:0000256" key="14">
    <source>
        <dbReference type="ARBA" id="ARBA00032361"/>
    </source>
</evidence>
<evidence type="ECO:0000256" key="5">
    <source>
        <dbReference type="ARBA" id="ARBA00017171"/>
    </source>
</evidence>
<comment type="catalytic activity">
    <reaction evidence="1">
        <text>a CDP-1,2-diacyl-sn-glycerol + L-serine = a 1,2-diacyl-sn-glycero-3-phospho-L-serine + CMP + H(+)</text>
        <dbReference type="Rhea" id="RHEA:16913"/>
        <dbReference type="ChEBI" id="CHEBI:15378"/>
        <dbReference type="ChEBI" id="CHEBI:33384"/>
        <dbReference type="ChEBI" id="CHEBI:57262"/>
        <dbReference type="ChEBI" id="CHEBI:58332"/>
        <dbReference type="ChEBI" id="CHEBI:60377"/>
        <dbReference type="EC" id="2.7.8.8"/>
    </reaction>
</comment>
<name>A0A1M5RFI1_9FIRM</name>
<feature type="transmembrane region" description="Helical" evidence="16">
    <location>
        <begin position="9"/>
        <end position="27"/>
    </location>
</feature>
<organism evidence="17 18">
    <name type="scientific">Thermosyntropha lipolytica DSM 11003</name>
    <dbReference type="NCBI Taxonomy" id="1123382"/>
    <lineage>
        <taxon>Bacteria</taxon>
        <taxon>Bacillati</taxon>
        <taxon>Bacillota</taxon>
        <taxon>Clostridia</taxon>
        <taxon>Eubacteriales</taxon>
        <taxon>Syntrophomonadaceae</taxon>
        <taxon>Thermosyntropha</taxon>
    </lineage>
</organism>
<evidence type="ECO:0000256" key="7">
    <source>
        <dbReference type="ARBA" id="ARBA00022679"/>
    </source>
</evidence>
<keyword evidence="6" id="KW-0444">Lipid biosynthesis</keyword>
<evidence type="ECO:0000256" key="11">
    <source>
        <dbReference type="ARBA" id="ARBA00023136"/>
    </source>
</evidence>